<feature type="compositionally biased region" description="Acidic residues" evidence="4">
    <location>
        <begin position="473"/>
        <end position="487"/>
    </location>
</feature>
<feature type="compositionally biased region" description="Basic and acidic residues" evidence="4">
    <location>
        <begin position="2021"/>
        <end position="2034"/>
    </location>
</feature>
<dbReference type="Gene3D" id="3.30.300.30">
    <property type="match status" value="1"/>
</dbReference>
<feature type="compositionally biased region" description="Basic and acidic residues" evidence="4">
    <location>
        <begin position="488"/>
        <end position="497"/>
    </location>
</feature>
<dbReference type="PROSITE" id="PS50075">
    <property type="entry name" value="CARRIER"/>
    <property type="match status" value="1"/>
</dbReference>
<dbReference type="Gene3D" id="1.10.1200.10">
    <property type="entry name" value="ACP-like"/>
    <property type="match status" value="1"/>
</dbReference>
<evidence type="ECO:0000256" key="4">
    <source>
        <dbReference type="SAM" id="MobiDB-lite"/>
    </source>
</evidence>
<dbReference type="InterPro" id="IPR009081">
    <property type="entry name" value="PP-bd_ACP"/>
</dbReference>
<feature type="region of interest" description="Disordered" evidence="4">
    <location>
        <begin position="313"/>
        <end position="355"/>
    </location>
</feature>
<feature type="compositionally biased region" description="Low complexity" evidence="4">
    <location>
        <begin position="9"/>
        <end position="35"/>
    </location>
</feature>
<dbReference type="GeneID" id="68349556"/>
<dbReference type="Proteomes" id="UP000824596">
    <property type="component" value="Unassembled WGS sequence"/>
</dbReference>
<dbReference type="SUPFAM" id="SSF52777">
    <property type="entry name" value="CoA-dependent acyltransferases"/>
    <property type="match status" value="6"/>
</dbReference>
<keyword evidence="7" id="KW-1185">Reference proteome</keyword>
<feature type="region of interest" description="Disordered" evidence="4">
    <location>
        <begin position="2321"/>
        <end position="2348"/>
    </location>
</feature>
<feature type="compositionally biased region" description="Basic and acidic residues" evidence="4">
    <location>
        <begin position="313"/>
        <end position="325"/>
    </location>
</feature>
<keyword evidence="2" id="KW-0597">Phosphoprotein</keyword>
<feature type="region of interest" description="Disordered" evidence="4">
    <location>
        <begin position="451"/>
        <end position="524"/>
    </location>
</feature>
<dbReference type="InterPro" id="IPR036736">
    <property type="entry name" value="ACP-like_sf"/>
</dbReference>
<feature type="region of interest" description="Disordered" evidence="4">
    <location>
        <begin position="759"/>
        <end position="778"/>
    </location>
</feature>
<dbReference type="Gene3D" id="3.30.559.30">
    <property type="entry name" value="Nonribosomal peptide synthetase, condensation domain"/>
    <property type="match status" value="3"/>
</dbReference>
<feature type="region of interest" description="Disordered" evidence="4">
    <location>
        <begin position="1"/>
        <end position="53"/>
    </location>
</feature>
<evidence type="ECO:0000313" key="6">
    <source>
        <dbReference type="EMBL" id="KAH0967785.1"/>
    </source>
</evidence>
<dbReference type="PANTHER" id="PTHR45398:SF1">
    <property type="entry name" value="ENZYME, PUTATIVE (JCVI)-RELATED"/>
    <property type="match status" value="1"/>
</dbReference>
<dbReference type="SUPFAM" id="SSF56801">
    <property type="entry name" value="Acetyl-CoA synthetase-like"/>
    <property type="match status" value="1"/>
</dbReference>
<sequence length="2725" mass="296322">MEQGRPQLEEPLLAEGDAAAAVGASSPSARAAGDASLDTPQRSKRGQSQPSDLFADLSQHKELDDYLQRPSAPVSMAADKSPTERAASPWLDCRTYTPTTTTPPPPREPPRLIEASASEAKLSEEPATPTSSRDDIFTAIDAEAAALFDLLESVSSSPSSSSGGADKKRDQGDGKQQQLENLVLSTSKVGRACFVTPRAGPFEGRFVALVTAAANPRYCRDTSLIPPEEHEAGRWQVHELRTAVLEWGGDAPRPDVWIVLRSMALDGRGEPDARQLQTWVQNVTEEVEEQILELQQLIRHRRGDTAMEMMKRKEREGLQAEEAKETPTLPESPSAEARKESIAWQGPGAAEEPGKESEFFPLSLMQQLFFRTTMKRSIESAAVSGAGFRFSQSILLRVGGGGAELADIEAAIDVLACRHAMLRARFRLTGDGWAQVIAPAARRSYRFEHKYADDDDDDDDYDDDEADNGGGDDVVDGEEVEEEEDNDDSLRGRGEKRTRSKKKNKEEDEGERVKKKEKKRRRKNKALLAIMDQAQRSLNVFRGPVFAAQHIRTRNNHQLLYLVAHHLVVDVVSWRVLLDDLDSLLRHGTLASPSSPSSSSSMAFPRWAERQSLEGSQRVVDPVLGSSMASYWALQGRRNCYADTAQLAFCLTPDAAACLVAECNAVFRTESADILVAALLHSFRQTFPDRRVPTVWKQHHGRDRGGRGGRGDRHDALDTTVGWFTTLCPLAVAAADVETDLVQLVRLVKDTRCAVLASRQGGASPASPASTSAPLSPSSCCSASSSSASLPTSKFSTSSASPSPSQPEAIPVEVMFNCVETLRQLGRDGGILEPIAAPDREFESLVSDIGPRVGRIALFEVSVVIDAAGARVEFLFNAHAARRDRIAAWMHNFEHSLLEAVGRLRVMQPQLTLADAPLLDTSYDAVARLAASRLAAVGLDSVVNVDSLGPVDPVQQEMLIAQAQAPEAFHVSCTYEIVPLSHDQQQHQPIDQARLGEAWASLVAMHASLRTVFIESISERGLFDKVILKSISPSVLFVDSSNPVETLASIPAMKLPLSQPRHRLSISASSTQTYLRLDASQAICDPASIHTLISQLRRMYAGEAIHLLEAPSTRRHRHISSQDATYRLEAWGITPGVAAPCLFPRLAFQNRGRMQTRGFDLNISPARVLGFCREHNLEPSLLIKLSWALVLRTFAGADKISFGYQSPGREQTLPPHRLQNIGSLAALVPCLMDLSSPHLVVMDVLRGLQALSREAAKSECPTVAEIEHALGLAGEPLFNTCVSFQDATQALRITNRIHLESAAWQPELVASSVNANCELSLCITRLGNRLRGDITYHHFTADQAHNVVNSFERALHLVLDAPARPVSDIDLFTERDYRQITTPDWDPCQTDTKVSACIHQLIIQQARRRPQAKAVSAWDGQLSYQQLEASVTKLATHLVNLGVGPGALVPLVLDKCLWSPVVMLAVLKAGGCFVALDGQDVATAMSIIRQLTPPLVLVTGPAWKHISPAVDNCVLVNQSALAALPPQVSFVPHEPIPEQAACVFLSPGATKPKGIFFTHQSLCSILSVQGPALSICDGSRVLQLSAFNVDVALVEIFCTLLHGGCVCIPSESDRIDDLEGVITHMNVSWSYMTPVLARRLEPTKVPSLKTICFRTRSLDQETYSPWLPRTNVLVAYGAPDVCPLAISVLQVRGPDEADVIGPPLMGRFLVLNPKDPKRMVPIGATGELAIDSPLVTPHRFVPGQPLMDPEFLREPQTKPKWRYLRTGQVARHLDRGHVRLVASRQDEITVSGTPVLIADIERQIRLCLARGVDVAVEPITTSDSMSLLAAFLDLGRKPGCKPYDLNCLGPEVKQKLFAARRAVETSLSKSIKAEKELPWQCIPPVFVPVRGLPLSVSLKVNRRRLRRMVASLTYTQLMGLADGQYTGVQTPPFVDKPLPLTKTEESMRLIWAGVLGTAAAGIRPSDSFSDAGGDKLLAARLVVSCRQGGFDVSIRQVLRGATLTDICRSTYSVDSDDEDDARGGGKVSHEPRVSETWDRGPYEGLIKLVLAPQLGDSRHDVLEAAEATSQQSQSIESSLYQPRGDIGWLVLDFDGPVRQQRLEAACEALTMVHPILRTAFAVHECRAYQVAVASFRAPFRYRCCPARSLDGEADMAMQQDRRLPLRLGRPVTGFTYLEGGGGKQGKLLMRFSTAQMTEGSAAQVVQDLVRLYERPDSVPARPSFLQFAQAAQAGARRRDSVRHWKTRLAGARMTQVVPHPRPCGPAADQTALHETVDVAPLGDVGICFDTVLKTAWAMVLARLSGSADVVFGELVEGQRRRTRLGARTDAPSSSSSSSPSSLSSSMVGPLENTVPVRVRFPSRRPSALHLMQLVQRECAFSLAHEALGGQAIIRECTDWPGWTQFSTVVRHRSRFPGDGSAALSLDKTAFTYKTVEAPARIVPDIVASSTAIGPARVALALEFSAGRVPGDVASAVMDLLVGAVKALACFDTLGQATLPSAGDYESKEPRVLLEKRDVAAAEHEPLTSRLAPQHRSALHTLLTKTWADVLCPGGPGVEGEQLEASRFYDVSGTVLPAYLLAGCLNVGLGRLGISGLESVHITPGEVIAHPTVPAQMGHVARKMHELDAVPKLARRKTVVVLSQNTASADGPSRPALEAHAASQRSRPRAWSRHRASLSRDSAVERAAEPPHIRSVPAQGELGRPGAPGAGGGERTRLFPSWSLRQ</sequence>
<organism evidence="6 7">
    <name type="scientific">Hirsutella rhossiliensis</name>
    <dbReference type="NCBI Taxonomy" id="111463"/>
    <lineage>
        <taxon>Eukaryota</taxon>
        <taxon>Fungi</taxon>
        <taxon>Dikarya</taxon>
        <taxon>Ascomycota</taxon>
        <taxon>Pezizomycotina</taxon>
        <taxon>Sordariomycetes</taxon>
        <taxon>Hypocreomycetidae</taxon>
        <taxon>Hypocreales</taxon>
        <taxon>Ophiocordycipitaceae</taxon>
        <taxon>Hirsutella</taxon>
    </lineage>
</organism>
<feature type="compositionally biased region" description="Basic residues" evidence="4">
    <location>
        <begin position="2665"/>
        <end position="2676"/>
    </location>
</feature>
<dbReference type="Pfam" id="PF00550">
    <property type="entry name" value="PP-binding"/>
    <property type="match status" value="1"/>
</dbReference>
<dbReference type="Gene3D" id="3.40.50.12780">
    <property type="entry name" value="N-terminal domain of ligase-like"/>
    <property type="match status" value="1"/>
</dbReference>
<feature type="domain" description="Carrier" evidence="5">
    <location>
        <begin position="1938"/>
        <end position="2014"/>
    </location>
</feature>
<evidence type="ECO:0000256" key="3">
    <source>
        <dbReference type="ARBA" id="ARBA00029454"/>
    </source>
</evidence>
<proteinExistence type="inferred from homology"/>
<evidence type="ECO:0000259" key="5">
    <source>
        <dbReference type="PROSITE" id="PS50075"/>
    </source>
</evidence>
<keyword evidence="1" id="KW-0596">Phosphopantetheine</keyword>
<dbReference type="Pfam" id="PF00668">
    <property type="entry name" value="Condensation"/>
    <property type="match status" value="2"/>
</dbReference>
<dbReference type="PANTHER" id="PTHR45398">
    <property type="match status" value="1"/>
</dbReference>
<feature type="region of interest" description="Disordered" evidence="4">
    <location>
        <begin position="67"/>
        <end position="113"/>
    </location>
</feature>
<feature type="region of interest" description="Disordered" evidence="4">
    <location>
        <begin position="2643"/>
        <end position="2725"/>
    </location>
</feature>
<dbReference type="RefSeq" id="XP_044725298.1">
    <property type="nucleotide sequence ID" value="XM_044858898.1"/>
</dbReference>
<feature type="compositionally biased region" description="Low complexity" evidence="4">
    <location>
        <begin position="2331"/>
        <end position="2345"/>
    </location>
</feature>
<dbReference type="InterPro" id="IPR023213">
    <property type="entry name" value="CAT-like_dom_sf"/>
</dbReference>
<feature type="compositionally biased region" description="Basic residues" evidence="4">
    <location>
        <begin position="513"/>
        <end position="524"/>
    </location>
</feature>
<dbReference type="OrthoDB" id="416786at2759"/>
<dbReference type="InterPro" id="IPR042099">
    <property type="entry name" value="ANL_N_sf"/>
</dbReference>
<evidence type="ECO:0000313" key="7">
    <source>
        <dbReference type="Proteomes" id="UP000824596"/>
    </source>
</evidence>
<dbReference type="InterPro" id="IPR000873">
    <property type="entry name" value="AMP-dep_synth/lig_dom"/>
</dbReference>
<reference evidence="6" key="1">
    <citation type="submission" date="2021-09" db="EMBL/GenBank/DDBJ databases">
        <title>A high-quality genome of the endoparasitic fungus Hirsutella rhossiliensis with a comparison of Hirsutella genomes reveals transposable elements contributing to genome size variation.</title>
        <authorList>
            <person name="Lin R."/>
            <person name="Jiao Y."/>
            <person name="Sun X."/>
            <person name="Ling J."/>
            <person name="Xie B."/>
            <person name="Cheng X."/>
        </authorList>
    </citation>
    <scope>NUCLEOTIDE SEQUENCE</scope>
    <source>
        <strain evidence="6">HR02</strain>
    </source>
</reference>
<comment type="similarity">
    <text evidence="3">Belongs to the NRP synthetase family.</text>
</comment>
<feature type="region of interest" description="Disordered" evidence="4">
    <location>
        <begin position="2012"/>
        <end position="2034"/>
    </location>
</feature>
<comment type="caution">
    <text evidence="6">The sequence shown here is derived from an EMBL/GenBank/DDBJ whole genome shotgun (WGS) entry which is preliminary data.</text>
</comment>
<name>A0A9P8N6D9_9HYPO</name>
<dbReference type="EMBL" id="JAIZPD010000001">
    <property type="protein sequence ID" value="KAH0967785.1"/>
    <property type="molecule type" value="Genomic_DNA"/>
</dbReference>
<accession>A0A9P8N6D9</accession>
<protein>
    <submittedName>
        <fullName evidence="6">Condensation domain-containing protein</fullName>
    </submittedName>
</protein>
<feature type="compositionally biased region" description="Low complexity" evidence="4">
    <location>
        <begin position="153"/>
        <end position="164"/>
    </location>
</feature>
<feature type="compositionally biased region" description="Acidic residues" evidence="4">
    <location>
        <begin position="453"/>
        <end position="467"/>
    </location>
</feature>
<dbReference type="InterPro" id="IPR045851">
    <property type="entry name" value="AMP-bd_C_sf"/>
</dbReference>
<evidence type="ECO:0000256" key="1">
    <source>
        <dbReference type="ARBA" id="ARBA00022450"/>
    </source>
</evidence>
<evidence type="ECO:0000256" key="2">
    <source>
        <dbReference type="ARBA" id="ARBA00022553"/>
    </source>
</evidence>
<feature type="region of interest" description="Disordered" evidence="4">
    <location>
        <begin position="153"/>
        <end position="176"/>
    </location>
</feature>
<dbReference type="Pfam" id="PF00501">
    <property type="entry name" value="AMP-binding"/>
    <property type="match status" value="1"/>
</dbReference>
<feature type="compositionally biased region" description="Basic and acidic residues" evidence="4">
    <location>
        <begin position="2681"/>
        <end position="2691"/>
    </location>
</feature>
<gene>
    <name evidence="6" type="ORF">HRG_00427</name>
</gene>
<dbReference type="Gene3D" id="3.30.559.10">
    <property type="entry name" value="Chloramphenicol acetyltransferase-like domain"/>
    <property type="match status" value="3"/>
</dbReference>
<dbReference type="InterPro" id="IPR001242">
    <property type="entry name" value="Condensation_dom"/>
</dbReference>
<feature type="compositionally biased region" description="Low complexity" evidence="4">
    <location>
        <begin position="763"/>
        <end position="778"/>
    </location>
</feature>
<dbReference type="SUPFAM" id="SSF47336">
    <property type="entry name" value="ACP-like"/>
    <property type="match status" value="1"/>
</dbReference>
<dbReference type="GO" id="GO:0003824">
    <property type="term" value="F:catalytic activity"/>
    <property type="evidence" value="ECO:0007669"/>
    <property type="project" value="InterPro"/>
</dbReference>